<dbReference type="SFLD" id="SFLDG01014">
    <property type="entry name" value="Terpene_Cyclase_Like_1_N-term"/>
    <property type="match status" value="1"/>
</dbReference>
<dbReference type="Gene3D" id="1.50.10.160">
    <property type="match status" value="1"/>
</dbReference>
<gene>
    <name evidence="9" type="primary">LOC113698700</name>
</gene>
<dbReference type="GO" id="GO:0010333">
    <property type="term" value="F:terpene synthase activity"/>
    <property type="evidence" value="ECO:0007669"/>
    <property type="project" value="InterPro"/>
</dbReference>
<dbReference type="Pfam" id="PF03936">
    <property type="entry name" value="Terpene_synth_C"/>
    <property type="match status" value="1"/>
</dbReference>
<evidence type="ECO:0000259" key="6">
    <source>
        <dbReference type="Pfam" id="PF01397"/>
    </source>
</evidence>
<organism evidence="8 9">
    <name type="scientific">Coffea arabica</name>
    <name type="common">Arabian coffee</name>
    <dbReference type="NCBI Taxonomy" id="13443"/>
    <lineage>
        <taxon>Eukaryota</taxon>
        <taxon>Viridiplantae</taxon>
        <taxon>Streptophyta</taxon>
        <taxon>Embryophyta</taxon>
        <taxon>Tracheophyta</taxon>
        <taxon>Spermatophyta</taxon>
        <taxon>Magnoliopsida</taxon>
        <taxon>eudicotyledons</taxon>
        <taxon>Gunneridae</taxon>
        <taxon>Pentapetalae</taxon>
        <taxon>asterids</taxon>
        <taxon>lamiids</taxon>
        <taxon>Gentianales</taxon>
        <taxon>Rubiaceae</taxon>
        <taxon>Ixoroideae</taxon>
        <taxon>Gardenieae complex</taxon>
        <taxon>Bertiereae - Coffeeae clade</taxon>
        <taxon>Coffeeae</taxon>
        <taxon>Coffea</taxon>
    </lineage>
</organism>
<dbReference type="CDD" id="cd00684">
    <property type="entry name" value="Terpene_cyclase_plant_C1"/>
    <property type="match status" value="1"/>
</dbReference>
<evidence type="ECO:0000259" key="7">
    <source>
        <dbReference type="Pfam" id="PF03936"/>
    </source>
</evidence>
<evidence type="ECO:0000256" key="1">
    <source>
        <dbReference type="ARBA" id="ARBA00001946"/>
    </source>
</evidence>
<comment type="similarity">
    <text evidence="2">Belongs to the terpene synthase family.</text>
</comment>
<keyword evidence="3" id="KW-0479">Metal-binding</keyword>
<dbReference type="InterPro" id="IPR050148">
    <property type="entry name" value="Terpene_synthase-like"/>
</dbReference>
<keyword evidence="4" id="KW-0460">Magnesium</keyword>
<feature type="domain" description="Terpene synthase metal-binding" evidence="7">
    <location>
        <begin position="542"/>
        <end position="782"/>
    </location>
</feature>
<dbReference type="Gene3D" id="1.10.600.10">
    <property type="entry name" value="Farnesyl Diphosphate Synthase"/>
    <property type="match status" value="1"/>
</dbReference>
<dbReference type="InterPro" id="IPR001906">
    <property type="entry name" value="Terpene_synth_N"/>
</dbReference>
<dbReference type="SUPFAM" id="SSF48576">
    <property type="entry name" value="Terpenoid synthases"/>
    <property type="match status" value="1"/>
</dbReference>
<proteinExistence type="inferred from homology"/>
<feature type="domain" description="Terpene synthase N-terminal" evidence="6">
    <location>
        <begin position="267"/>
        <end position="468"/>
    </location>
</feature>
<protein>
    <submittedName>
        <fullName evidence="9">Terpene synthase 6, chloroplastic isoform X1</fullName>
    </submittedName>
</protein>
<dbReference type="AlphaFoldDB" id="A0A6P6T7M5"/>
<dbReference type="Proteomes" id="UP001652660">
    <property type="component" value="Chromosome 7c"/>
</dbReference>
<dbReference type="RefSeq" id="XP_027074408.2">
    <property type="nucleotide sequence ID" value="XM_027218607.2"/>
</dbReference>
<dbReference type="InterPro" id="IPR008930">
    <property type="entry name" value="Terpenoid_cyclase/PrenylTrfase"/>
</dbReference>
<dbReference type="PANTHER" id="PTHR31739">
    <property type="entry name" value="ENT-COPALYL DIPHOSPHATE SYNTHASE, CHLOROPLASTIC"/>
    <property type="match status" value="1"/>
</dbReference>
<evidence type="ECO:0000256" key="3">
    <source>
        <dbReference type="ARBA" id="ARBA00022723"/>
    </source>
</evidence>
<evidence type="ECO:0000313" key="9">
    <source>
        <dbReference type="RefSeq" id="XP_027074408.2"/>
    </source>
</evidence>
<dbReference type="InterPro" id="IPR005630">
    <property type="entry name" value="Terpene_synthase_metal-bd"/>
</dbReference>
<dbReference type="OrthoDB" id="2343925at2759"/>
<dbReference type="PANTHER" id="PTHR31739:SF3">
    <property type="entry name" value="ENT-KAUR-16-ENE SYNTHASE, CHLOROPLASTIC"/>
    <property type="match status" value="1"/>
</dbReference>
<dbReference type="GO" id="GO:0009686">
    <property type="term" value="P:gibberellin biosynthetic process"/>
    <property type="evidence" value="ECO:0007669"/>
    <property type="project" value="TreeGrafter"/>
</dbReference>
<accession>A0A6P6T7M5</accession>
<evidence type="ECO:0000313" key="8">
    <source>
        <dbReference type="Proteomes" id="UP001652660"/>
    </source>
</evidence>
<dbReference type="Gene3D" id="1.50.10.130">
    <property type="entry name" value="Terpene synthase, N-terminal domain"/>
    <property type="match status" value="1"/>
</dbReference>
<dbReference type="SUPFAM" id="SSF48239">
    <property type="entry name" value="Terpenoid cyclases/Protein prenyltransferases"/>
    <property type="match status" value="2"/>
</dbReference>
<evidence type="ECO:0000256" key="2">
    <source>
        <dbReference type="ARBA" id="ARBA00006333"/>
    </source>
</evidence>
<evidence type="ECO:0000256" key="4">
    <source>
        <dbReference type="ARBA" id="ARBA00022842"/>
    </source>
</evidence>
<reference evidence="8" key="1">
    <citation type="journal article" date="2025" name="Foods">
        <title>Unveiling the Microbial Signatures of Arabica Coffee Cherries: Insights into Ripeness Specific Diversity, Functional Traits, and Implications for Quality and Safety.</title>
        <authorList>
            <consortium name="RefSeq"/>
            <person name="Tenea G.N."/>
            <person name="Cifuentes V."/>
            <person name="Reyes P."/>
            <person name="Cevallos-Vallejos M."/>
        </authorList>
    </citation>
    <scope>NUCLEOTIDE SEQUENCE [LARGE SCALE GENOMIC DNA]</scope>
</reference>
<evidence type="ECO:0000256" key="5">
    <source>
        <dbReference type="ARBA" id="ARBA00023239"/>
    </source>
</evidence>
<dbReference type="InterPro" id="IPR008949">
    <property type="entry name" value="Isoprenoid_synthase_dom_sf"/>
</dbReference>
<keyword evidence="8" id="KW-1185">Reference proteome</keyword>
<dbReference type="GeneID" id="113698700"/>
<comment type="cofactor">
    <cofactor evidence="1">
        <name>Mg(2+)</name>
        <dbReference type="ChEBI" id="CHEBI:18420"/>
    </cofactor>
</comment>
<dbReference type="InterPro" id="IPR036965">
    <property type="entry name" value="Terpene_synth_N_sf"/>
</dbReference>
<dbReference type="GO" id="GO:0009507">
    <property type="term" value="C:chloroplast"/>
    <property type="evidence" value="ECO:0007669"/>
    <property type="project" value="UniProtKB-SubCell"/>
</dbReference>
<sequence>MLHLSLNFQAHLTLQKTQSYCYRRPLISASYERKKEQLINSGVFQYENEKLWQAFKWVCVLRIHCEEVALETGVQGLSSPPNSSVLWVDQSKERIRKLLNEVDYSVSAYDTAWVAMVPDPHSSQAPLFPKCLNWLLDSQLHDGSWSLPHHHPLLLKDVLSSTLACVLALKTWGIGEEHIKKGVRFIELNFALAYEECQFSPVGFDIIFPGMLDHARDLSLGFQLEPKLLNDLLHKRDMELGRIRESHSKKSEAFLAYVSEGLLKLQNWDMAMKFQRKNGSLFNSPSATAAAAINVRNPSCLNYLYSVIDKFGPAVPAVYPLDIYARLCLVDNLEKMGISQYFTNEIQCVLDDTYRCWLQGEEDIFAETSHCALAFRLLRKHGYDISSDPLIGILEDESASSYCCNGSWNEVNALVEVYQASQMAVHENESALEKQNLLSKHLLRQHIFNGCDSKGFPNQIFQQVEYLLKFPSPLILPRVEIRKNIEHYNVDSGRILKTLYRSSNFGNEDLLRLAVRDFNHCQLIHRNELEEIERWYTQNRLHELKFTRHKAIYGFFSAAATIFSPELYEARMSWAKNCVLTTVTDDFFDVGGSEEELRNLIDLLERWDVNISSDYCSDISSDCCSENVQIVFSALRSTISETGEKASILQGRNVTSHTKEIWLELFYGFFREFEWTRDKTVPTLDEYMANGYVSFALGPILFPAIYLRGPKLSEEVARHPEMRSLYKHVSTCGRLLNDMRGFERERKEGKLNSVTLRLSPDGTVSEAAAIEEVKLLIENERRRLLRLVVQKDGSVVPRACKDMFWNLSRILHQFYFNNDGFTSEVEMVDLVKAIIHKPIPLEDFE</sequence>
<dbReference type="Pfam" id="PF01397">
    <property type="entry name" value="Terpene_synth"/>
    <property type="match status" value="1"/>
</dbReference>
<name>A0A6P6T7M5_COFAR</name>
<dbReference type="InterPro" id="IPR044814">
    <property type="entry name" value="Terpene_cyclase_plant_C1"/>
</dbReference>
<keyword evidence="5" id="KW-0456">Lyase</keyword>
<reference evidence="9" key="2">
    <citation type="submission" date="2025-08" db="UniProtKB">
        <authorList>
            <consortium name="RefSeq"/>
        </authorList>
    </citation>
    <scope>IDENTIFICATION</scope>
    <source>
        <tissue evidence="9">Leaves</tissue>
    </source>
</reference>
<dbReference type="GO" id="GO:0000287">
    <property type="term" value="F:magnesium ion binding"/>
    <property type="evidence" value="ECO:0007669"/>
    <property type="project" value="InterPro"/>
</dbReference>